<accession>A0A4P9Y2G2</accession>
<name>A0A4P9Y2G2_9FUNG</name>
<gene>
    <name evidence="4" type="ORF">BJ684DRAFT_20464</name>
</gene>
<protein>
    <recommendedName>
        <fullName evidence="3">EF-hand domain-containing protein</fullName>
    </recommendedName>
</protein>
<dbReference type="PANTHER" id="PTHR23048:SF0">
    <property type="entry name" value="CALMODULIN LIKE 3"/>
    <property type="match status" value="1"/>
</dbReference>
<dbReference type="InterPro" id="IPR011992">
    <property type="entry name" value="EF-hand-dom_pair"/>
</dbReference>
<dbReference type="PANTHER" id="PTHR23048">
    <property type="entry name" value="MYOSIN LIGHT CHAIN 1, 3"/>
    <property type="match status" value="1"/>
</dbReference>
<dbReference type="OrthoDB" id="10463446at2759"/>
<dbReference type="Pfam" id="PF13499">
    <property type="entry name" value="EF-hand_7"/>
    <property type="match status" value="1"/>
</dbReference>
<dbReference type="InterPro" id="IPR050230">
    <property type="entry name" value="CALM/Myosin/TropC-like"/>
</dbReference>
<dbReference type="AlphaFoldDB" id="A0A4P9Y2G2"/>
<feature type="compositionally biased region" description="Low complexity" evidence="2">
    <location>
        <begin position="114"/>
        <end position="127"/>
    </location>
</feature>
<dbReference type="GO" id="GO:0016460">
    <property type="term" value="C:myosin II complex"/>
    <property type="evidence" value="ECO:0007669"/>
    <property type="project" value="TreeGrafter"/>
</dbReference>
<keyword evidence="5" id="KW-1185">Reference proteome</keyword>
<evidence type="ECO:0000256" key="1">
    <source>
        <dbReference type="ARBA" id="ARBA00022737"/>
    </source>
</evidence>
<keyword evidence="1" id="KW-0677">Repeat</keyword>
<dbReference type="SUPFAM" id="SSF47473">
    <property type="entry name" value="EF-hand"/>
    <property type="match status" value="1"/>
</dbReference>
<proteinExistence type="predicted"/>
<sequence length="218" mass="23640">MPRTRSANGKQKNKVSTRQGDPDQELRGVLEEVADLLDPSSLGTIPSSSLPEAARALGLPTSQASIRRLTLDMAPDSESSISRKRFITILSSRLGISSHGEEASSEEEDEKDPPFSVSASPLSSAPSSPSPSPSTDEPSHDSEYARMLFRLFDQDGKGYINASDIHHVATITKETSLTDEDIKDLLRIASSSSSSSSYPAVSLQDFTKLLVRLRIHDR</sequence>
<reference evidence="5" key="1">
    <citation type="journal article" date="2018" name="Nat. Microbiol.">
        <title>Leveraging single-cell genomics to expand the fungal tree of life.</title>
        <authorList>
            <person name="Ahrendt S.R."/>
            <person name="Quandt C.A."/>
            <person name="Ciobanu D."/>
            <person name="Clum A."/>
            <person name="Salamov A."/>
            <person name="Andreopoulos B."/>
            <person name="Cheng J.F."/>
            <person name="Woyke T."/>
            <person name="Pelin A."/>
            <person name="Henrissat B."/>
            <person name="Reynolds N.K."/>
            <person name="Benny G.L."/>
            <person name="Smith M.E."/>
            <person name="James T.Y."/>
            <person name="Grigoriev I.V."/>
        </authorList>
    </citation>
    <scope>NUCLEOTIDE SEQUENCE [LARGE SCALE GENOMIC DNA]</scope>
</reference>
<feature type="domain" description="EF-hand" evidence="3">
    <location>
        <begin position="140"/>
        <end position="175"/>
    </location>
</feature>
<dbReference type="Gene3D" id="1.10.238.10">
    <property type="entry name" value="EF-hand"/>
    <property type="match status" value="1"/>
</dbReference>
<feature type="region of interest" description="Disordered" evidence="2">
    <location>
        <begin position="1"/>
        <end position="26"/>
    </location>
</feature>
<evidence type="ECO:0000256" key="2">
    <source>
        <dbReference type="SAM" id="MobiDB-lite"/>
    </source>
</evidence>
<evidence type="ECO:0000259" key="3">
    <source>
        <dbReference type="PROSITE" id="PS50222"/>
    </source>
</evidence>
<dbReference type="GO" id="GO:0005509">
    <property type="term" value="F:calcium ion binding"/>
    <property type="evidence" value="ECO:0007669"/>
    <property type="project" value="InterPro"/>
</dbReference>
<feature type="region of interest" description="Disordered" evidence="2">
    <location>
        <begin position="97"/>
        <end position="141"/>
    </location>
</feature>
<dbReference type="EMBL" id="KZ988130">
    <property type="protein sequence ID" value="RKP13027.1"/>
    <property type="molecule type" value="Genomic_DNA"/>
</dbReference>
<dbReference type="InterPro" id="IPR002048">
    <property type="entry name" value="EF_hand_dom"/>
</dbReference>
<evidence type="ECO:0000313" key="5">
    <source>
        <dbReference type="Proteomes" id="UP000267251"/>
    </source>
</evidence>
<dbReference type="PROSITE" id="PS50222">
    <property type="entry name" value="EF_HAND_2"/>
    <property type="match status" value="1"/>
</dbReference>
<organism evidence="4 5">
    <name type="scientific">Piptocephalis cylindrospora</name>
    <dbReference type="NCBI Taxonomy" id="1907219"/>
    <lineage>
        <taxon>Eukaryota</taxon>
        <taxon>Fungi</taxon>
        <taxon>Fungi incertae sedis</taxon>
        <taxon>Zoopagomycota</taxon>
        <taxon>Zoopagomycotina</taxon>
        <taxon>Zoopagomycetes</taxon>
        <taxon>Zoopagales</taxon>
        <taxon>Piptocephalidaceae</taxon>
        <taxon>Piptocephalis</taxon>
    </lineage>
</organism>
<feature type="compositionally biased region" description="Polar residues" evidence="2">
    <location>
        <begin position="1"/>
        <end position="19"/>
    </location>
</feature>
<dbReference type="Proteomes" id="UP000267251">
    <property type="component" value="Unassembled WGS sequence"/>
</dbReference>
<evidence type="ECO:0000313" key="4">
    <source>
        <dbReference type="EMBL" id="RKP13027.1"/>
    </source>
</evidence>